<comment type="caution">
    <text evidence="2">The sequence shown here is derived from an EMBL/GenBank/DDBJ whole genome shotgun (WGS) entry which is preliminary data.</text>
</comment>
<dbReference type="GO" id="GO:0008410">
    <property type="term" value="F:CoA-transferase activity"/>
    <property type="evidence" value="ECO:0007669"/>
    <property type="project" value="TreeGrafter"/>
</dbReference>
<name>A0A318RWS9_WILLI</name>
<dbReference type="AlphaFoldDB" id="A0A318RWS9"/>
<dbReference type="InterPro" id="IPR044855">
    <property type="entry name" value="CoA-Trfase_III_dom3_sf"/>
</dbReference>
<dbReference type="SUPFAM" id="SSF89796">
    <property type="entry name" value="CoA-transferase family III (CaiB/BaiF)"/>
    <property type="match status" value="1"/>
</dbReference>
<dbReference type="InterPro" id="IPR003673">
    <property type="entry name" value="CoA-Trfase_fam_III"/>
</dbReference>
<dbReference type="EMBL" id="QJSP01000013">
    <property type="protein sequence ID" value="PYE14326.1"/>
    <property type="molecule type" value="Genomic_DNA"/>
</dbReference>
<dbReference type="Gene3D" id="3.30.1540.10">
    <property type="entry name" value="formyl-coa transferase, domain 3"/>
    <property type="match status" value="1"/>
</dbReference>
<evidence type="ECO:0000313" key="3">
    <source>
        <dbReference type="Proteomes" id="UP000247591"/>
    </source>
</evidence>
<evidence type="ECO:0000256" key="1">
    <source>
        <dbReference type="ARBA" id="ARBA00022679"/>
    </source>
</evidence>
<dbReference type="Gene3D" id="3.40.50.10540">
    <property type="entry name" value="Crotonobetainyl-coa:carnitine coa-transferase, domain 1"/>
    <property type="match status" value="1"/>
</dbReference>
<reference evidence="2 3" key="1">
    <citation type="submission" date="2018-06" db="EMBL/GenBank/DDBJ databases">
        <title>Genomic Encyclopedia of Type Strains, Phase IV (KMG-IV): sequencing the most valuable type-strain genomes for metagenomic binning, comparative biology and taxonomic classification.</title>
        <authorList>
            <person name="Goeker M."/>
        </authorList>
    </citation>
    <scope>NUCLEOTIDE SEQUENCE [LARGE SCALE GENOMIC DNA]</scope>
    <source>
        <strain evidence="2 3">DSM 45521</strain>
    </source>
</reference>
<gene>
    <name evidence="2" type="ORF">DFR67_113120</name>
</gene>
<protein>
    <submittedName>
        <fullName evidence="2">Crotonobetainyl-CoA:carnitine CoA-transferase CaiB-like acyl-CoA transferase</fullName>
    </submittedName>
</protein>
<dbReference type="OrthoDB" id="9797653at2"/>
<sequence length="432" mass="45969">MSVLSRSGDGVPIDGRAAWSSSNTKGVLAGLRVLDLSRVLAGPLTTQMLADHGADVLKVEAPEGDETRMWGPPFDDDGSSAYYAGLNHSKDNITLDLRAEAGRAILAHLLDAADVVVENFKAGTMAKWGFDYETVLAASRPDLVYCRITGFGVDGPMGGLPGYDAVLQSYGGLMSVNGYPDGNPLRVGVPIVDIVAANMAFSGTLLALLDRMRTGLGQLVDIALLDAVVSILHPHSANWIVSEAIPRRTGDLHPTVVPYQVFPTAEGGFFVSAANDRQFARLVSVLGIPELSEDPKFMSNGGRNENRDALIGLLTPLIAQWPRDKLAAKLTAAGVPSSPVNNVEQALTSPQVLHRELFIDREEYRGLGVPISLSRSTTRAPERAVAAGADTDRILRLMGYREGEIDVLRSEGTLGGCLVESTGAATDMDLQP</sequence>
<organism evidence="2 3">
    <name type="scientific">Williamsia limnetica</name>
    <dbReference type="NCBI Taxonomy" id="882452"/>
    <lineage>
        <taxon>Bacteria</taxon>
        <taxon>Bacillati</taxon>
        <taxon>Actinomycetota</taxon>
        <taxon>Actinomycetes</taxon>
        <taxon>Mycobacteriales</taxon>
        <taxon>Nocardiaceae</taxon>
        <taxon>Williamsia</taxon>
    </lineage>
</organism>
<dbReference type="InterPro" id="IPR023606">
    <property type="entry name" value="CoA-Trfase_III_dom_1_sf"/>
</dbReference>
<keyword evidence="1 2" id="KW-0808">Transferase</keyword>
<evidence type="ECO:0000313" key="2">
    <source>
        <dbReference type="EMBL" id="PYE14326.1"/>
    </source>
</evidence>
<accession>A0A318RWS9</accession>
<keyword evidence="3" id="KW-1185">Reference proteome</keyword>
<dbReference type="RefSeq" id="WP_110471490.1">
    <property type="nucleotide sequence ID" value="NZ_QJSP01000013.1"/>
</dbReference>
<dbReference type="PANTHER" id="PTHR48207">
    <property type="entry name" value="SUCCINATE--HYDROXYMETHYLGLUTARATE COA-TRANSFERASE"/>
    <property type="match status" value="1"/>
</dbReference>
<proteinExistence type="predicted"/>
<dbReference type="Proteomes" id="UP000247591">
    <property type="component" value="Unassembled WGS sequence"/>
</dbReference>
<dbReference type="PANTHER" id="PTHR48207:SF3">
    <property type="entry name" value="SUCCINATE--HYDROXYMETHYLGLUTARATE COA-TRANSFERASE"/>
    <property type="match status" value="1"/>
</dbReference>
<dbReference type="InterPro" id="IPR050483">
    <property type="entry name" value="CoA-transferase_III_domain"/>
</dbReference>
<dbReference type="Pfam" id="PF02515">
    <property type="entry name" value="CoA_transf_3"/>
    <property type="match status" value="1"/>
</dbReference>